<dbReference type="GO" id="GO:0000160">
    <property type="term" value="P:phosphorelay signal transduction system"/>
    <property type="evidence" value="ECO:0007669"/>
    <property type="project" value="InterPro"/>
</dbReference>
<evidence type="ECO:0000313" key="7">
    <source>
        <dbReference type="Proteomes" id="UP000613266"/>
    </source>
</evidence>
<dbReference type="SUPFAM" id="SSF52172">
    <property type="entry name" value="CheY-like"/>
    <property type="match status" value="1"/>
</dbReference>
<dbReference type="Pfam" id="PF00196">
    <property type="entry name" value="GerE"/>
    <property type="match status" value="1"/>
</dbReference>
<keyword evidence="7" id="KW-1185">Reference proteome</keyword>
<evidence type="ECO:0000259" key="4">
    <source>
        <dbReference type="PROSITE" id="PS50043"/>
    </source>
</evidence>
<name>A0A931NFR7_9BURK</name>
<sequence>MSSSATVRILLADDHVMFREGLKLLLGLEPGWQIVGEASSLEGLRERVAELQPDLLLLDYHMPGGDTAATAAWLRQRHPALKIVLLTGATSPTVFRQLIDCGVHGLQPKLGSGAELVLALQRVLRGETVIHPELASQAQASDPGLTPRELQVAKMISEGLNNAAMAEHLNLSPKTVDKHRENLMRKLDVSSAAQLVAKVKDLGLFE</sequence>
<feature type="domain" description="Response regulatory" evidence="5">
    <location>
        <begin position="8"/>
        <end position="124"/>
    </location>
</feature>
<gene>
    <name evidence="6" type="ORF">I7X39_03245</name>
</gene>
<evidence type="ECO:0000259" key="5">
    <source>
        <dbReference type="PROSITE" id="PS50110"/>
    </source>
</evidence>
<dbReference type="GO" id="GO:0003677">
    <property type="term" value="F:DNA binding"/>
    <property type="evidence" value="ECO:0007669"/>
    <property type="project" value="UniProtKB-KW"/>
</dbReference>
<reference evidence="6" key="1">
    <citation type="submission" date="2020-12" db="EMBL/GenBank/DDBJ databases">
        <title>The genome sequence of Inhella sp. 1Y17.</title>
        <authorList>
            <person name="Liu Y."/>
        </authorList>
    </citation>
    <scope>NUCLEOTIDE SEQUENCE</scope>
    <source>
        <strain evidence="6">1Y17</strain>
    </source>
</reference>
<dbReference type="Gene3D" id="3.40.50.2300">
    <property type="match status" value="1"/>
</dbReference>
<dbReference type="InterPro" id="IPR001789">
    <property type="entry name" value="Sig_transdc_resp-reg_receiver"/>
</dbReference>
<comment type="caution">
    <text evidence="6">The sequence shown here is derived from an EMBL/GenBank/DDBJ whole genome shotgun (WGS) entry which is preliminary data.</text>
</comment>
<dbReference type="CDD" id="cd06170">
    <property type="entry name" value="LuxR_C_like"/>
    <property type="match status" value="1"/>
</dbReference>
<dbReference type="SMART" id="SM00448">
    <property type="entry name" value="REC"/>
    <property type="match status" value="1"/>
</dbReference>
<proteinExistence type="predicted"/>
<dbReference type="InterPro" id="IPR000792">
    <property type="entry name" value="Tscrpt_reg_LuxR_C"/>
</dbReference>
<dbReference type="PANTHER" id="PTHR43214">
    <property type="entry name" value="TWO-COMPONENT RESPONSE REGULATOR"/>
    <property type="match status" value="1"/>
</dbReference>
<dbReference type="PANTHER" id="PTHR43214:SF17">
    <property type="entry name" value="TRANSCRIPTIONAL REGULATORY PROTEIN RCSB"/>
    <property type="match status" value="1"/>
</dbReference>
<evidence type="ECO:0000256" key="1">
    <source>
        <dbReference type="ARBA" id="ARBA00022553"/>
    </source>
</evidence>
<organism evidence="6 7">
    <name type="scientific">Inhella proteolytica</name>
    <dbReference type="NCBI Taxonomy" id="2795029"/>
    <lineage>
        <taxon>Bacteria</taxon>
        <taxon>Pseudomonadati</taxon>
        <taxon>Pseudomonadota</taxon>
        <taxon>Betaproteobacteria</taxon>
        <taxon>Burkholderiales</taxon>
        <taxon>Sphaerotilaceae</taxon>
        <taxon>Inhella</taxon>
    </lineage>
</organism>
<dbReference type="CDD" id="cd17535">
    <property type="entry name" value="REC_NarL-like"/>
    <property type="match status" value="1"/>
</dbReference>
<evidence type="ECO:0000256" key="2">
    <source>
        <dbReference type="ARBA" id="ARBA00023125"/>
    </source>
</evidence>
<evidence type="ECO:0000256" key="3">
    <source>
        <dbReference type="PROSITE-ProRule" id="PRU00169"/>
    </source>
</evidence>
<dbReference type="Pfam" id="PF00072">
    <property type="entry name" value="Response_reg"/>
    <property type="match status" value="1"/>
</dbReference>
<keyword evidence="1 3" id="KW-0597">Phosphoprotein</keyword>
<feature type="modified residue" description="4-aspartylphosphate" evidence="3">
    <location>
        <position position="59"/>
    </location>
</feature>
<accession>A0A931NFR7</accession>
<dbReference type="PRINTS" id="PR00038">
    <property type="entry name" value="HTHLUXR"/>
</dbReference>
<dbReference type="GO" id="GO:0006355">
    <property type="term" value="P:regulation of DNA-templated transcription"/>
    <property type="evidence" value="ECO:0007669"/>
    <property type="project" value="InterPro"/>
</dbReference>
<dbReference type="InterPro" id="IPR039420">
    <property type="entry name" value="WalR-like"/>
</dbReference>
<dbReference type="InterPro" id="IPR058245">
    <property type="entry name" value="NreC/VraR/RcsB-like_REC"/>
</dbReference>
<keyword evidence="2" id="KW-0238">DNA-binding</keyword>
<dbReference type="AlphaFoldDB" id="A0A931NFR7"/>
<dbReference type="InterPro" id="IPR016032">
    <property type="entry name" value="Sig_transdc_resp-reg_C-effctor"/>
</dbReference>
<dbReference type="PROSITE" id="PS50110">
    <property type="entry name" value="RESPONSE_REGULATORY"/>
    <property type="match status" value="1"/>
</dbReference>
<dbReference type="RefSeq" id="WP_198109535.1">
    <property type="nucleotide sequence ID" value="NZ_JAEDAK010000002.1"/>
</dbReference>
<dbReference type="SUPFAM" id="SSF46894">
    <property type="entry name" value="C-terminal effector domain of the bipartite response regulators"/>
    <property type="match status" value="1"/>
</dbReference>
<dbReference type="InterPro" id="IPR011006">
    <property type="entry name" value="CheY-like_superfamily"/>
</dbReference>
<dbReference type="PROSITE" id="PS50043">
    <property type="entry name" value="HTH_LUXR_2"/>
    <property type="match status" value="1"/>
</dbReference>
<feature type="domain" description="HTH luxR-type" evidence="4">
    <location>
        <begin position="138"/>
        <end position="203"/>
    </location>
</feature>
<dbReference type="SMART" id="SM00421">
    <property type="entry name" value="HTH_LUXR"/>
    <property type="match status" value="1"/>
</dbReference>
<dbReference type="EMBL" id="JAEDAK010000002">
    <property type="protein sequence ID" value="MBH9575913.1"/>
    <property type="molecule type" value="Genomic_DNA"/>
</dbReference>
<protein>
    <submittedName>
        <fullName evidence="6">Response regulator transcription factor</fullName>
    </submittedName>
</protein>
<dbReference type="Proteomes" id="UP000613266">
    <property type="component" value="Unassembled WGS sequence"/>
</dbReference>
<evidence type="ECO:0000313" key="6">
    <source>
        <dbReference type="EMBL" id="MBH9575913.1"/>
    </source>
</evidence>